<evidence type="ECO:0000313" key="2">
    <source>
        <dbReference type="WBParaSite" id="HCON_00171180-00001"/>
    </source>
</evidence>
<dbReference type="Proteomes" id="UP000025227">
    <property type="component" value="Unplaced"/>
</dbReference>
<sequence>MLASEEKSELEQQVQAWSDSLAMFELRLNVKKTVYLTNDPSEPAGVTRLDRISNAAIKERFDVAPIADVDEMRETRLRWYGHALRAKNDSVRRMGLNLDVSGKRPKGRPKQRWLDTLHENLKTVNIHPNRAFNREEWG</sequence>
<dbReference type="OrthoDB" id="5800121at2759"/>
<proteinExistence type="predicted"/>
<keyword evidence="1" id="KW-1185">Reference proteome</keyword>
<dbReference type="AlphaFoldDB" id="A0A7I4Z136"/>
<dbReference type="OMA" id="TRIMIVW"/>
<evidence type="ECO:0000313" key="1">
    <source>
        <dbReference type="Proteomes" id="UP000025227"/>
    </source>
</evidence>
<dbReference type="WBParaSite" id="HCON_00171180-00001">
    <property type="protein sequence ID" value="HCON_00171180-00001"/>
    <property type="gene ID" value="HCON_00171180"/>
</dbReference>
<protein>
    <submittedName>
        <fullName evidence="2">Reverse transcriptase domain-containing protein</fullName>
    </submittedName>
</protein>
<accession>A0A7I4Z136</accession>
<organism evidence="1 2">
    <name type="scientific">Haemonchus contortus</name>
    <name type="common">Barber pole worm</name>
    <dbReference type="NCBI Taxonomy" id="6289"/>
    <lineage>
        <taxon>Eukaryota</taxon>
        <taxon>Metazoa</taxon>
        <taxon>Ecdysozoa</taxon>
        <taxon>Nematoda</taxon>
        <taxon>Chromadorea</taxon>
        <taxon>Rhabditida</taxon>
        <taxon>Rhabditina</taxon>
        <taxon>Rhabditomorpha</taxon>
        <taxon>Strongyloidea</taxon>
        <taxon>Trichostrongylidae</taxon>
        <taxon>Haemonchus</taxon>
    </lineage>
</organism>
<dbReference type="PANTHER" id="PTHR46238:SF8">
    <property type="entry name" value="ENDONUCLEASE_EXONUCLEASE_PHOSPHATASE DOMAIN-CONTAINING PROTEIN"/>
    <property type="match status" value="1"/>
</dbReference>
<reference evidence="2" key="1">
    <citation type="submission" date="2020-12" db="UniProtKB">
        <authorList>
            <consortium name="WormBaseParasite"/>
        </authorList>
    </citation>
    <scope>IDENTIFICATION</scope>
    <source>
        <strain evidence="2">MHco3</strain>
    </source>
</reference>
<dbReference type="PANTHER" id="PTHR46238">
    <property type="entry name" value="REVERSE TRANSCRIPTASE DOMAIN-CONTAINING PROTEIN"/>
    <property type="match status" value="1"/>
</dbReference>
<name>A0A7I4Z136_HAECO</name>